<gene>
    <name evidence="1" type="ORF">AVDCRST_MAG55-1686</name>
</gene>
<protein>
    <submittedName>
        <fullName evidence="1">Uncharacterized protein</fullName>
    </submittedName>
</protein>
<accession>A0A6J4PQE9</accession>
<sequence length="33" mass="3877">WLTSTRSQRVTFSGFCTPYRRSWVSYTTSSART</sequence>
<feature type="non-terminal residue" evidence="1">
    <location>
        <position position="33"/>
    </location>
</feature>
<dbReference type="AlphaFoldDB" id="A0A6J4PQE9"/>
<proteinExistence type="predicted"/>
<evidence type="ECO:0000313" key="1">
    <source>
        <dbReference type="EMBL" id="CAA9416508.1"/>
    </source>
</evidence>
<feature type="non-terminal residue" evidence="1">
    <location>
        <position position="1"/>
    </location>
</feature>
<organism evidence="1">
    <name type="scientific">uncultured Rubrobacteraceae bacterium</name>
    <dbReference type="NCBI Taxonomy" id="349277"/>
    <lineage>
        <taxon>Bacteria</taxon>
        <taxon>Bacillati</taxon>
        <taxon>Actinomycetota</taxon>
        <taxon>Rubrobacteria</taxon>
        <taxon>Rubrobacterales</taxon>
        <taxon>Rubrobacteraceae</taxon>
        <taxon>environmental samples</taxon>
    </lineage>
</organism>
<dbReference type="EMBL" id="CADCUZ010000073">
    <property type="protein sequence ID" value="CAA9416508.1"/>
    <property type="molecule type" value="Genomic_DNA"/>
</dbReference>
<name>A0A6J4PQE9_9ACTN</name>
<reference evidence="1" key="1">
    <citation type="submission" date="2020-02" db="EMBL/GenBank/DDBJ databases">
        <authorList>
            <person name="Meier V. D."/>
        </authorList>
    </citation>
    <scope>NUCLEOTIDE SEQUENCE</scope>
    <source>
        <strain evidence="1">AVDCRST_MAG55</strain>
    </source>
</reference>